<accession>A0A0R3U1H8</accession>
<organism evidence="1">
    <name type="scientific">Mesocestoides corti</name>
    <name type="common">Flatworm</name>
    <dbReference type="NCBI Taxonomy" id="53468"/>
    <lineage>
        <taxon>Eukaryota</taxon>
        <taxon>Metazoa</taxon>
        <taxon>Spiralia</taxon>
        <taxon>Lophotrochozoa</taxon>
        <taxon>Platyhelminthes</taxon>
        <taxon>Cestoda</taxon>
        <taxon>Eucestoda</taxon>
        <taxon>Cyclophyllidea</taxon>
        <taxon>Mesocestoididae</taxon>
        <taxon>Mesocestoides</taxon>
    </lineage>
</organism>
<proteinExistence type="predicted"/>
<protein>
    <submittedName>
        <fullName evidence="1">Uncharacterized protein</fullName>
    </submittedName>
</protein>
<reference evidence="1" key="1">
    <citation type="submission" date="2017-02" db="UniProtKB">
        <authorList>
            <consortium name="WormBaseParasite"/>
        </authorList>
    </citation>
    <scope>IDENTIFICATION</scope>
</reference>
<dbReference type="AlphaFoldDB" id="A0A0R3U1H8"/>
<name>A0A0R3U1H8_MESCO</name>
<sequence length="218" mass="26748">LTDDTVAMANIVEQTRKLVKDDEECVEERRNKWICLPGPHHPEYFENYCVTEDPSRIFENRPKEHWKFYMPNRGPIDPYRIWKIDKRGFRHDDWYNAPNDCFEKNEKARHTFIIVKYTWRFYTAYYRENHHNLIPRSEQLTDFWERHPARLLNDFVYRKPDYYIKHTEETQKNCLNKQVPPFKAPSRKKISERCLMRLQFATNNYRTIDDGFAVDFNE</sequence>
<evidence type="ECO:0000313" key="1">
    <source>
        <dbReference type="WBParaSite" id="MCOS_0000021701-mRNA-1"/>
    </source>
</evidence>
<dbReference type="WBParaSite" id="MCOS_0000021701-mRNA-1">
    <property type="protein sequence ID" value="MCOS_0000021701-mRNA-1"/>
    <property type="gene ID" value="MCOS_0000021701"/>
</dbReference>